<dbReference type="Proteomes" id="UP000249547">
    <property type="component" value="Unassembled WGS sequence"/>
</dbReference>
<protein>
    <submittedName>
        <fullName evidence="1">Uncharacterized protein</fullName>
    </submittedName>
</protein>
<evidence type="ECO:0000313" key="1">
    <source>
        <dbReference type="EMBL" id="RAI98671.1"/>
    </source>
</evidence>
<name>A0A327Q4L2_9BACT</name>
<sequence length="211" mass="23683">MQIKKLIGSIALIGLATYLLPSCGGCNKNQQPTNESSSKTEENNAQGADSLDYYIEHNLITWKGWVDTALHREFNLDSLNQVTVDSVRNPFTTVMTQERYDAYAPYFVYNKEKTMAIDMVSYGNVLEKDVNGKPRLLGGDPDSEVAILDVASKVRLRILFVGPSITIKEVNWINDHEIIIGGIEADEHGLLRPVAWKYNMETSELLNWSAN</sequence>
<evidence type="ECO:0000313" key="2">
    <source>
        <dbReference type="Proteomes" id="UP000249547"/>
    </source>
</evidence>
<keyword evidence="2" id="KW-1185">Reference proteome</keyword>
<proteinExistence type="predicted"/>
<gene>
    <name evidence="1" type="ORF">LX64_04656</name>
</gene>
<dbReference type="OrthoDB" id="660180at2"/>
<dbReference type="EMBL" id="QLLL01000011">
    <property type="protein sequence ID" value="RAI98671.1"/>
    <property type="molecule type" value="Genomic_DNA"/>
</dbReference>
<organism evidence="1 2">
    <name type="scientific">Chitinophaga skermanii</name>
    <dbReference type="NCBI Taxonomy" id="331697"/>
    <lineage>
        <taxon>Bacteria</taxon>
        <taxon>Pseudomonadati</taxon>
        <taxon>Bacteroidota</taxon>
        <taxon>Chitinophagia</taxon>
        <taxon>Chitinophagales</taxon>
        <taxon>Chitinophagaceae</taxon>
        <taxon>Chitinophaga</taxon>
    </lineage>
</organism>
<dbReference type="AlphaFoldDB" id="A0A327Q4L2"/>
<accession>A0A327Q4L2</accession>
<dbReference type="RefSeq" id="WP_111600044.1">
    <property type="nucleotide sequence ID" value="NZ_QLLL01000011.1"/>
</dbReference>
<comment type="caution">
    <text evidence="1">The sequence shown here is derived from an EMBL/GenBank/DDBJ whole genome shotgun (WGS) entry which is preliminary data.</text>
</comment>
<reference evidence="1 2" key="1">
    <citation type="submission" date="2018-06" db="EMBL/GenBank/DDBJ databases">
        <title>Genomic Encyclopedia of Archaeal and Bacterial Type Strains, Phase II (KMG-II): from individual species to whole genera.</title>
        <authorList>
            <person name="Goeker M."/>
        </authorList>
    </citation>
    <scope>NUCLEOTIDE SEQUENCE [LARGE SCALE GENOMIC DNA]</scope>
    <source>
        <strain evidence="1 2">DSM 23857</strain>
    </source>
</reference>